<reference evidence="2" key="1">
    <citation type="submission" date="2016-10" db="EMBL/GenBank/DDBJ databases">
        <authorList>
            <person name="Benchimol M."/>
            <person name="Almeida L.G."/>
            <person name="Vasconcelos A.T."/>
            <person name="Perreira-Neves A."/>
            <person name="Rosa I.A."/>
            <person name="Tasca T."/>
            <person name="Bogo M.R."/>
            <person name="de Souza W."/>
        </authorList>
    </citation>
    <scope>NUCLEOTIDE SEQUENCE [LARGE SCALE GENOMIC DNA]</scope>
    <source>
        <strain evidence="2">K</strain>
    </source>
</reference>
<dbReference type="AlphaFoldDB" id="A0A1J4JBH7"/>
<protein>
    <submittedName>
        <fullName evidence="2">Uncharacterized protein</fullName>
    </submittedName>
</protein>
<proteinExistence type="predicted"/>
<accession>A0A1J4JBH7</accession>
<feature type="region of interest" description="Disordered" evidence="1">
    <location>
        <begin position="180"/>
        <end position="208"/>
    </location>
</feature>
<organism evidence="2 3">
    <name type="scientific">Tritrichomonas foetus</name>
    <dbReference type="NCBI Taxonomy" id="1144522"/>
    <lineage>
        <taxon>Eukaryota</taxon>
        <taxon>Metamonada</taxon>
        <taxon>Parabasalia</taxon>
        <taxon>Tritrichomonadida</taxon>
        <taxon>Tritrichomonadidae</taxon>
        <taxon>Tritrichomonas</taxon>
    </lineage>
</organism>
<dbReference type="Proteomes" id="UP000179807">
    <property type="component" value="Unassembled WGS sequence"/>
</dbReference>
<name>A0A1J4JBH7_9EUKA</name>
<sequence length="208" mass="23257">MNQSSVFYIKKFQHYRNNSISTFLDMATRMVHLRVGQIVFPGGKEVPHDTRKVYIQVLPAGDGATAPLSGKDLLLTSTFWSFRFYDPQDTYIVIVITETLQNGTPNEVCRLSLPLTWFTVNAVVRSAFPMITRTPDLGIPMAYLDVHITDTGALPFSAPLGPLLVTPAWKIPEGHSGYLNPQQPFPPVPQMHPQNPNPENSNEQPIIQ</sequence>
<comment type="caution">
    <text evidence="2">The sequence shown here is derived from an EMBL/GenBank/DDBJ whole genome shotgun (WGS) entry which is preliminary data.</text>
</comment>
<evidence type="ECO:0000313" key="3">
    <source>
        <dbReference type="Proteomes" id="UP000179807"/>
    </source>
</evidence>
<evidence type="ECO:0000313" key="2">
    <source>
        <dbReference type="EMBL" id="OHS94789.1"/>
    </source>
</evidence>
<dbReference type="VEuPathDB" id="TrichDB:TRFO_39028"/>
<dbReference type="RefSeq" id="XP_068347926.1">
    <property type="nucleotide sequence ID" value="XM_068512395.1"/>
</dbReference>
<evidence type="ECO:0000256" key="1">
    <source>
        <dbReference type="SAM" id="MobiDB-lite"/>
    </source>
</evidence>
<feature type="compositionally biased region" description="Low complexity" evidence="1">
    <location>
        <begin position="193"/>
        <end position="208"/>
    </location>
</feature>
<gene>
    <name evidence="2" type="ORF">TRFO_39028</name>
</gene>
<dbReference type="GeneID" id="94847099"/>
<dbReference type="EMBL" id="MLAK01001289">
    <property type="protein sequence ID" value="OHS94789.1"/>
    <property type="molecule type" value="Genomic_DNA"/>
</dbReference>
<dbReference type="OrthoDB" id="10428601at2759"/>
<keyword evidence="3" id="KW-1185">Reference proteome</keyword>